<dbReference type="STRING" id="74969.FAD_1636"/>
<dbReference type="Pfam" id="PF01609">
    <property type="entry name" value="DDE_Tnp_1"/>
    <property type="match status" value="1"/>
</dbReference>
<evidence type="ECO:0000313" key="2">
    <source>
        <dbReference type="EMBL" id="ARD85480.1"/>
    </source>
</evidence>
<dbReference type="InterPro" id="IPR002559">
    <property type="entry name" value="Transposase_11"/>
</dbReference>
<protein>
    <submittedName>
        <fullName evidence="2">Transposase IS4 family protein</fullName>
    </submittedName>
</protein>
<dbReference type="GO" id="GO:0004803">
    <property type="term" value="F:transposase activity"/>
    <property type="evidence" value="ECO:0007669"/>
    <property type="project" value="InterPro"/>
</dbReference>
<sequence>MTPQINNKINRSIKRYWLGSNRRWGKYNESLVDRIEYLVDRIEYLADRIEYLADLSFIKDNDRLLEEKNNGKIGHPYKVPDALIIYLARLRSIFSIPFRSLEGVLRSLAIIANIKSISYSEIFRRIRRIKPELNNINSKLDCIIDSTGSKITIRGDYLRHKWHKKRRGWIKLHVIISLKDVTVLSFTITDEHTHDSKAARKLLSKMKNNILRLFGDRGYDSKYIYNMFGYNAIIPPRKNASTEFRGSPARAKIVRFIKKNSMEQWKENNSYGKRWLVEIYFSGLKRVMSEVIKAKKIEYIVQELALKVVNYNIMRGMTHAY</sequence>
<dbReference type="PANTHER" id="PTHR34631">
    <property type="match status" value="1"/>
</dbReference>
<dbReference type="EMBL" id="CP015363">
    <property type="protein sequence ID" value="ARD85480.1"/>
    <property type="molecule type" value="Genomic_DNA"/>
</dbReference>
<reference evidence="2 3" key="1">
    <citation type="submission" date="2011-10" db="EMBL/GenBank/DDBJ databases">
        <title>Metabolic and evolutionary patterns in the extreme acidophile Ferroplasma acidiphilum.</title>
        <authorList>
            <person name="Golyshina O.V."/>
            <person name="Kozyavkin S.A."/>
            <person name="Tatusov R.L."/>
            <person name="Slesarev A.I."/>
            <person name="Golyshin P.N."/>
        </authorList>
    </citation>
    <scope>NUCLEOTIDE SEQUENCE [LARGE SCALE GENOMIC DNA]</scope>
    <source>
        <strain evidence="3">Y</strain>
    </source>
</reference>
<keyword evidence="3" id="KW-1185">Reference proteome</keyword>
<name>A0A1V0N5Q6_9ARCH</name>
<accession>A0A1V0N5Q6</accession>
<proteinExistence type="predicted"/>
<dbReference type="PANTHER" id="PTHR34631:SF3">
    <property type="entry name" value="ISSOD12 TRANSPOSASE TNPA_ISSOD12"/>
    <property type="match status" value="1"/>
</dbReference>
<evidence type="ECO:0000313" key="3">
    <source>
        <dbReference type="Proteomes" id="UP000192050"/>
    </source>
</evidence>
<dbReference type="AlphaFoldDB" id="A0A1V0N5Q6"/>
<organism evidence="2 3">
    <name type="scientific">Ferroplasma acidiphilum</name>
    <dbReference type="NCBI Taxonomy" id="74969"/>
    <lineage>
        <taxon>Archaea</taxon>
        <taxon>Methanobacteriati</taxon>
        <taxon>Thermoplasmatota</taxon>
        <taxon>Thermoplasmata</taxon>
        <taxon>Thermoplasmatales</taxon>
        <taxon>Ferroplasmaceae</taxon>
        <taxon>Ferroplasma</taxon>
    </lineage>
</organism>
<dbReference type="GO" id="GO:0006313">
    <property type="term" value="P:DNA transposition"/>
    <property type="evidence" value="ECO:0007669"/>
    <property type="project" value="InterPro"/>
</dbReference>
<evidence type="ECO:0000259" key="1">
    <source>
        <dbReference type="Pfam" id="PF01609"/>
    </source>
</evidence>
<dbReference type="RefSeq" id="WP_081142986.1">
    <property type="nucleotide sequence ID" value="NZ_CP015363.1"/>
</dbReference>
<dbReference type="GO" id="GO:0003677">
    <property type="term" value="F:DNA binding"/>
    <property type="evidence" value="ECO:0007669"/>
    <property type="project" value="InterPro"/>
</dbReference>
<dbReference type="InterPro" id="IPR053520">
    <property type="entry name" value="Transposase_Tn903"/>
</dbReference>
<dbReference type="GeneID" id="31677125"/>
<feature type="domain" description="Transposase IS4-like" evidence="1">
    <location>
        <begin position="142"/>
        <end position="313"/>
    </location>
</feature>
<dbReference type="InterPro" id="IPR053172">
    <property type="entry name" value="Tn903_transposase"/>
</dbReference>
<gene>
    <name evidence="2" type="ORF">FAD_1636</name>
</gene>
<dbReference type="OrthoDB" id="110773at2157"/>
<dbReference type="Proteomes" id="UP000192050">
    <property type="component" value="Chromosome"/>
</dbReference>
<dbReference type="NCBIfam" id="NF033579">
    <property type="entry name" value="transpos_IS5_2"/>
    <property type="match status" value="1"/>
</dbReference>
<dbReference type="KEGG" id="fai:FAD_1636"/>